<protein>
    <submittedName>
        <fullName evidence="2">Uncharacterized protein</fullName>
    </submittedName>
</protein>
<keyword evidence="3" id="KW-1185">Reference proteome</keyword>
<evidence type="ECO:0000313" key="3">
    <source>
        <dbReference type="Proteomes" id="UP000294003"/>
    </source>
</evidence>
<feature type="region of interest" description="Disordered" evidence="1">
    <location>
        <begin position="41"/>
        <end position="108"/>
    </location>
</feature>
<dbReference type="Proteomes" id="UP000294003">
    <property type="component" value="Unassembled WGS sequence"/>
</dbReference>
<organism evidence="2 3">
    <name type="scientific">Monosporascus cannonballus</name>
    <dbReference type="NCBI Taxonomy" id="155416"/>
    <lineage>
        <taxon>Eukaryota</taxon>
        <taxon>Fungi</taxon>
        <taxon>Dikarya</taxon>
        <taxon>Ascomycota</taxon>
        <taxon>Pezizomycotina</taxon>
        <taxon>Sordariomycetes</taxon>
        <taxon>Xylariomycetidae</taxon>
        <taxon>Xylariales</taxon>
        <taxon>Xylariales incertae sedis</taxon>
        <taxon>Monosporascus</taxon>
    </lineage>
</organism>
<reference evidence="2 3" key="1">
    <citation type="submission" date="2018-06" db="EMBL/GenBank/DDBJ databases">
        <title>Complete Genomes of Monosporascus.</title>
        <authorList>
            <person name="Robinson A.J."/>
            <person name="Natvig D.O."/>
        </authorList>
    </citation>
    <scope>NUCLEOTIDE SEQUENCE [LARGE SCALE GENOMIC DNA]</scope>
    <source>
        <strain evidence="2 3">CBS 609.92</strain>
    </source>
</reference>
<dbReference type="EMBL" id="QJNS01000010">
    <property type="protein sequence ID" value="RYO94461.1"/>
    <property type="molecule type" value="Genomic_DNA"/>
</dbReference>
<name>A0ABY0HIU6_9PEZI</name>
<evidence type="ECO:0000256" key="1">
    <source>
        <dbReference type="SAM" id="MobiDB-lite"/>
    </source>
</evidence>
<proteinExistence type="predicted"/>
<accession>A0ABY0HIU6</accession>
<sequence length="108" mass="11102">MAVKELNGSPDPAGVCKALNAAKKRALLANLWQDYEQLQALEGKTRRGGRSGGGTIDSESSDDSVRSSASGGDESGDLNSTGDGDTGEDSRAAEDVEKYGEEPASLAP</sequence>
<evidence type="ECO:0000313" key="2">
    <source>
        <dbReference type="EMBL" id="RYO94461.1"/>
    </source>
</evidence>
<gene>
    <name evidence="2" type="ORF">DL762_000557</name>
</gene>
<feature type="compositionally biased region" description="Basic and acidic residues" evidence="1">
    <location>
        <begin position="88"/>
        <end position="101"/>
    </location>
</feature>
<comment type="caution">
    <text evidence="2">The sequence shown here is derived from an EMBL/GenBank/DDBJ whole genome shotgun (WGS) entry which is preliminary data.</text>
</comment>